<name>A0A0C9UTA5_SPHS4</name>
<accession>A0A0C9UTA5</accession>
<dbReference type="PANTHER" id="PTHR45339:SF1">
    <property type="entry name" value="HYBRID SIGNAL TRANSDUCTION HISTIDINE KINASE J"/>
    <property type="match status" value="1"/>
</dbReference>
<dbReference type="InterPro" id="IPR011006">
    <property type="entry name" value="CheY-like_superfamily"/>
</dbReference>
<evidence type="ECO:0000256" key="1">
    <source>
        <dbReference type="ARBA" id="ARBA00022553"/>
    </source>
</evidence>
<keyword evidence="1" id="KW-0597">Phosphoprotein</keyword>
<feature type="compositionally biased region" description="Basic and acidic residues" evidence="3">
    <location>
        <begin position="38"/>
        <end position="54"/>
    </location>
</feature>
<dbReference type="GO" id="GO:0071474">
    <property type="term" value="P:cellular hyperosmotic response"/>
    <property type="evidence" value="ECO:0007669"/>
    <property type="project" value="TreeGrafter"/>
</dbReference>
<dbReference type="AlphaFoldDB" id="A0A0C9UTA5"/>
<proteinExistence type="predicted"/>
<dbReference type="SUPFAM" id="SSF52172">
    <property type="entry name" value="CheY-like"/>
    <property type="match status" value="1"/>
</dbReference>
<sequence length="162" mass="18496">MVLRQQHLLTSTCCSPLSPQCLASGAFESNPSHGVRHPPRERQRREPEAGHADPEQVWASGRDCARKMELWRLMPLSRGLEPPFDIILMIVSMPYMGNMEATELIRVYEAHGGLLRRPIIALTAHATISDRERYLQAGRQGRPYHQTTTPRRPPQRDQQARL</sequence>
<keyword evidence="5" id="KW-1185">Reference proteome</keyword>
<reference evidence="4 5" key="1">
    <citation type="submission" date="2014-06" db="EMBL/GenBank/DDBJ databases">
        <title>Evolutionary Origins and Diversification of the Mycorrhizal Mutualists.</title>
        <authorList>
            <consortium name="DOE Joint Genome Institute"/>
            <consortium name="Mycorrhizal Genomics Consortium"/>
            <person name="Kohler A."/>
            <person name="Kuo A."/>
            <person name="Nagy L.G."/>
            <person name="Floudas D."/>
            <person name="Copeland A."/>
            <person name="Barry K.W."/>
            <person name="Cichocki N."/>
            <person name="Veneault-Fourrey C."/>
            <person name="LaButti K."/>
            <person name="Lindquist E.A."/>
            <person name="Lipzen A."/>
            <person name="Lundell T."/>
            <person name="Morin E."/>
            <person name="Murat C."/>
            <person name="Riley R."/>
            <person name="Ohm R."/>
            <person name="Sun H."/>
            <person name="Tunlid A."/>
            <person name="Henrissat B."/>
            <person name="Grigoriev I.V."/>
            <person name="Hibbett D.S."/>
            <person name="Martin F."/>
        </authorList>
    </citation>
    <scope>NUCLEOTIDE SEQUENCE [LARGE SCALE GENOMIC DNA]</scope>
    <source>
        <strain evidence="4 5">SS14</strain>
    </source>
</reference>
<dbReference type="Gene3D" id="3.40.50.2300">
    <property type="match status" value="1"/>
</dbReference>
<feature type="region of interest" description="Disordered" evidence="3">
    <location>
        <begin position="28"/>
        <end position="57"/>
    </location>
</feature>
<evidence type="ECO:0000313" key="4">
    <source>
        <dbReference type="EMBL" id="KIJ38119.1"/>
    </source>
</evidence>
<keyword evidence="2" id="KW-0902">Two-component regulatory system</keyword>
<dbReference type="HOGENOM" id="CLU_1636507_0_0_1"/>
<protein>
    <submittedName>
        <fullName evidence="4">Unplaced genomic scaffold SPHSTscaffold_88, whole genome shotgun sequence</fullName>
    </submittedName>
</protein>
<dbReference type="GO" id="GO:0004673">
    <property type="term" value="F:protein histidine kinase activity"/>
    <property type="evidence" value="ECO:0007669"/>
    <property type="project" value="TreeGrafter"/>
</dbReference>
<evidence type="ECO:0000256" key="3">
    <source>
        <dbReference type="SAM" id="MobiDB-lite"/>
    </source>
</evidence>
<evidence type="ECO:0000313" key="5">
    <source>
        <dbReference type="Proteomes" id="UP000054279"/>
    </source>
</evidence>
<dbReference type="Proteomes" id="UP000054279">
    <property type="component" value="Unassembled WGS sequence"/>
</dbReference>
<evidence type="ECO:0000256" key="2">
    <source>
        <dbReference type="ARBA" id="ARBA00023012"/>
    </source>
</evidence>
<feature type="region of interest" description="Disordered" evidence="3">
    <location>
        <begin position="138"/>
        <end position="162"/>
    </location>
</feature>
<gene>
    <name evidence="4" type="ORF">M422DRAFT_50142</name>
</gene>
<dbReference type="CDD" id="cd17546">
    <property type="entry name" value="REC_hyHK_CKI1_RcsC-like"/>
    <property type="match status" value="1"/>
</dbReference>
<organism evidence="4 5">
    <name type="scientific">Sphaerobolus stellatus (strain SS14)</name>
    <dbReference type="NCBI Taxonomy" id="990650"/>
    <lineage>
        <taxon>Eukaryota</taxon>
        <taxon>Fungi</taxon>
        <taxon>Dikarya</taxon>
        <taxon>Basidiomycota</taxon>
        <taxon>Agaricomycotina</taxon>
        <taxon>Agaricomycetes</taxon>
        <taxon>Phallomycetidae</taxon>
        <taxon>Geastrales</taxon>
        <taxon>Sphaerobolaceae</taxon>
        <taxon>Sphaerobolus</taxon>
    </lineage>
</organism>
<dbReference type="PANTHER" id="PTHR45339">
    <property type="entry name" value="HYBRID SIGNAL TRANSDUCTION HISTIDINE KINASE J"/>
    <property type="match status" value="1"/>
</dbReference>
<dbReference type="GO" id="GO:0000160">
    <property type="term" value="P:phosphorelay signal transduction system"/>
    <property type="evidence" value="ECO:0007669"/>
    <property type="project" value="UniProtKB-KW"/>
</dbReference>
<dbReference type="EMBL" id="KN837163">
    <property type="protein sequence ID" value="KIJ38119.1"/>
    <property type="molecule type" value="Genomic_DNA"/>
</dbReference>
<dbReference type="OrthoDB" id="10266508at2759"/>